<reference evidence="3" key="1">
    <citation type="submission" date="2019-10" db="EMBL/GenBank/DDBJ databases">
        <title>Lactobacillus agilis SY111 Whole Genome Sequencing Project.</title>
        <authorList>
            <person name="Suzuki S."/>
            <person name="Endo A."/>
            <person name="Maeno S."/>
            <person name="Shiwa Y."/>
            <person name="Matsutani M."/>
            <person name="Kajikawa A."/>
        </authorList>
    </citation>
    <scope>NUCLEOTIDE SEQUENCE</scope>
    <source>
        <strain evidence="3">SY111</strain>
    </source>
</reference>
<accession>A0A6F9XTR3</accession>
<dbReference type="AlphaFoldDB" id="A0A6F9XTR3"/>
<dbReference type="Pfam" id="PF01368">
    <property type="entry name" value="DHH"/>
    <property type="match status" value="1"/>
</dbReference>
<evidence type="ECO:0000259" key="1">
    <source>
        <dbReference type="Pfam" id="PF01368"/>
    </source>
</evidence>
<evidence type="ECO:0000259" key="2">
    <source>
        <dbReference type="Pfam" id="PF02272"/>
    </source>
</evidence>
<evidence type="ECO:0000313" key="3">
    <source>
        <dbReference type="EMBL" id="GET08649.1"/>
    </source>
</evidence>
<organism evidence="3">
    <name type="scientific">Ligilactobacillus agilis</name>
    <dbReference type="NCBI Taxonomy" id="1601"/>
    <lineage>
        <taxon>Bacteria</taxon>
        <taxon>Bacillati</taxon>
        <taxon>Bacillota</taxon>
        <taxon>Bacilli</taxon>
        <taxon>Lactobacillales</taxon>
        <taxon>Lactobacillaceae</taxon>
        <taxon>Ligilactobacillus</taxon>
    </lineage>
</organism>
<dbReference type="GO" id="GO:0003676">
    <property type="term" value="F:nucleic acid binding"/>
    <property type="evidence" value="ECO:0007669"/>
    <property type="project" value="InterPro"/>
</dbReference>
<dbReference type="InterPro" id="IPR051319">
    <property type="entry name" value="Oligoribo/pAp-PDE_c-di-AMP_PDE"/>
</dbReference>
<dbReference type="PANTHER" id="PTHR47618">
    <property type="entry name" value="BIFUNCTIONAL OLIGORIBONUCLEASE AND PAP PHOSPHATASE NRNA"/>
    <property type="match status" value="1"/>
</dbReference>
<dbReference type="Gene3D" id="3.10.310.30">
    <property type="match status" value="1"/>
</dbReference>
<dbReference type="Proteomes" id="UP000494178">
    <property type="component" value="Unassembled WGS sequence"/>
</dbReference>
<dbReference type="PANTHER" id="PTHR47618:SF1">
    <property type="entry name" value="BIFUNCTIONAL OLIGORIBONUCLEASE AND PAP PHOSPHATASE NRNA"/>
    <property type="match status" value="1"/>
</dbReference>
<dbReference type="InterPro" id="IPR003156">
    <property type="entry name" value="DHHA1_dom"/>
</dbReference>
<proteinExistence type="predicted"/>
<dbReference type="EMBL" id="BLAN01000085">
    <property type="protein sequence ID" value="GET08649.1"/>
    <property type="molecule type" value="Genomic_DNA"/>
</dbReference>
<dbReference type="InterPro" id="IPR001667">
    <property type="entry name" value="DDH_dom"/>
</dbReference>
<comment type="caution">
    <text evidence="3">The sequence shown here is derived from an EMBL/GenBank/DDBJ whole genome shotgun (WGS) entry which is preliminary data.</text>
</comment>
<feature type="domain" description="DHHA1" evidence="2">
    <location>
        <begin position="238"/>
        <end position="319"/>
    </location>
</feature>
<gene>
    <name evidence="3" type="ORF">SY111_12730</name>
</gene>
<dbReference type="InterPro" id="IPR038763">
    <property type="entry name" value="DHH_sf"/>
</dbReference>
<dbReference type="Gene3D" id="3.90.1640.10">
    <property type="entry name" value="inorganic pyrophosphatase (n-terminal core)"/>
    <property type="match status" value="1"/>
</dbReference>
<name>A0A6F9XTR3_9LACO</name>
<dbReference type="RefSeq" id="WP_172586084.1">
    <property type="nucleotide sequence ID" value="NZ_BLAN01000085.1"/>
</dbReference>
<protein>
    <submittedName>
        <fullName evidence="3">Phosphoesterase</fullName>
    </submittedName>
</protein>
<dbReference type="SUPFAM" id="SSF64182">
    <property type="entry name" value="DHH phosphoesterases"/>
    <property type="match status" value="1"/>
</dbReference>
<dbReference type="Pfam" id="PF02272">
    <property type="entry name" value="DHHA1"/>
    <property type="match status" value="1"/>
</dbReference>
<sequence length="325" mass="36249">MKEKIKQIILGASKIVILRHQWPDFDALGSQYGLAKIIEAQSTANQQVFIGGGKPVNLKDFGWSNHNLTRASFENALLIVVDTADSKRIDVGEVDFKTADIFKLAKQVIKIDHHPQLKDDGYPIDTLRLVDTSVSSCSELLAELFDVNGRDFDQEILKYLYTGIIGDTGRLSYGFSSQTLAVLAELLANQELQPFADINHSFGVTSLEEARMKGYYYDNLVVKDDTAWLIIDQKTLSKYAWPANQMAIFVNILGTIRGVAKWVLCIQYEDSSWRLRVRSQNIDISGLAREYGGGGHPFASGVNLPASTQISQLEEFIGKLITIKK</sequence>
<feature type="domain" description="DDH" evidence="1">
    <location>
        <begin position="14"/>
        <end position="164"/>
    </location>
</feature>